<dbReference type="RefSeq" id="WP_109247678.1">
    <property type="nucleotide sequence ID" value="NZ_AP024613.1"/>
</dbReference>
<keyword evidence="1" id="KW-0805">Transcription regulation</keyword>
<sequence>MRHLLRHYSESDATGCHSHDIGQLIYLHHGAVLLESGQAESLLLSGQLLYLPPGCEHAHRLLKHTRCSLFYLRPEVLPQHWQSHGLHQGPAPMSVSPLWSALLQRLETVTEDKEAAYLEVLQDNLCQLQPQGRLEPLYQSLDPRLLPVIETMQRSPNLKLRLEDFSKHCGASERTLNRLFRVCLGVSFKDWRRRSLMLEAQRRLRQGQPMTQVALELGYQNLSAFSAAYHNFFRRQSYPQ</sequence>
<evidence type="ECO:0000256" key="2">
    <source>
        <dbReference type="ARBA" id="ARBA00023125"/>
    </source>
</evidence>
<dbReference type="InterPro" id="IPR003313">
    <property type="entry name" value="AraC-bd"/>
</dbReference>
<keyword evidence="3" id="KW-0804">Transcription</keyword>
<name>A0A380BG90_9GAMM</name>
<dbReference type="GO" id="GO:0043565">
    <property type="term" value="F:sequence-specific DNA binding"/>
    <property type="evidence" value="ECO:0007669"/>
    <property type="project" value="InterPro"/>
</dbReference>
<dbReference type="Pfam" id="PF02311">
    <property type="entry name" value="AraC_binding"/>
    <property type="match status" value="1"/>
</dbReference>
<evidence type="ECO:0000313" key="5">
    <source>
        <dbReference type="EMBL" id="SUJ00053.1"/>
    </source>
</evidence>
<gene>
    <name evidence="5" type="ORF">NCTC10738_02980</name>
</gene>
<dbReference type="GO" id="GO:0003700">
    <property type="term" value="F:DNA-binding transcription factor activity"/>
    <property type="evidence" value="ECO:0007669"/>
    <property type="project" value="InterPro"/>
</dbReference>
<evidence type="ECO:0000259" key="4">
    <source>
        <dbReference type="PROSITE" id="PS01124"/>
    </source>
</evidence>
<dbReference type="SUPFAM" id="SSF51215">
    <property type="entry name" value="Regulatory protein AraC"/>
    <property type="match status" value="1"/>
</dbReference>
<keyword evidence="2 5" id="KW-0238">DNA-binding</keyword>
<evidence type="ECO:0000256" key="3">
    <source>
        <dbReference type="ARBA" id="ARBA00023163"/>
    </source>
</evidence>
<evidence type="ECO:0000313" key="6">
    <source>
        <dbReference type="Proteomes" id="UP000254069"/>
    </source>
</evidence>
<dbReference type="Pfam" id="PF12833">
    <property type="entry name" value="HTH_18"/>
    <property type="match status" value="1"/>
</dbReference>
<dbReference type="KEGG" id="salg:BS332_00775"/>
<protein>
    <submittedName>
        <fullName evidence="5">DNA-binding transcriptional regulator AraC</fullName>
    </submittedName>
</protein>
<dbReference type="SMART" id="SM00342">
    <property type="entry name" value="HTH_ARAC"/>
    <property type="match status" value="1"/>
</dbReference>
<evidence type="ECO:0000256" key="1">
    <source>
        <dbReference type="ARBA" id="ARBA00023015"/>
    </source>
</evidence>
<dbReference type="InterPro" id="IPR018060">
    <property type="entry name" value="HTH_AraC"/>
</dbReference>
<dbReference type="Gene3D" id="2.60.120.10">
    <property type="entry name" value="Jelly Rolls"/>
    <property type="match status" value="1"/>
</dbReference>
<dbReference type="InterPro" id="IPR014710">
    <property type="entry name" value="RmlC-like_jellyroll"/>
</dbReference>
<dbReference type="PANTHER" id="PTHR11019">
    <property type="entry name" value="HTH-TYPE TRANSCRIPTIONAL REGULATOR NIMR"/>
    <property type="match status" value="1"/>
</dbReference>
<dbReference type="AlphaFoldDB" id="A0A380BG90"/>
<dbReference type="EMBL" id="UGYO01000002">
    <property type="protein sequence ID" value="SUJ00053.1"/>
    <property type="molecule type" value="Genomic_DNA"/>
</dbReference>
<accession>A0A380BG90</accession>
<dbReference type="PROSITE" id="PS01124">
    <property type="entry name" value="HTH_ARAC_FAMILY_2"/>
    <property type="match status" value="1"/>
</dbReference>
<keyword evidence="6" id="KW-1185">Reference proteome</keyword>
<proteinExistence type="predicted"/>
<dbReference type="Gene3D" id="1.10.10.60">
    <property type="entry name" value="Homeodomain-like"/>
    <property type="match status" value="1"/>
</dbReference>
<feature type="domain" description="HTH araC/xylS-type" evidence="4">
    <location>
        <begin position="143"/>
        <end position="233"/>
    </location>
</feature>
<dbReference type="SUPFAM" id="SSF46689">
    <property type="entry name" value="Homeodomain-like"/>
    <property type="match status" value="1"/>
</dbReference>
<dbReference type="PANTHER" id="PTHR11019:SF159">
    <property type="entry name" value="TRANSCRIPTIONAL REGULATOR-RELATED"/>
    <property type="match status" value="1"/>
</dbReference>
<reference evidence="5 6" key="1">
    <citation type="submission" date="2018-06" db="EMBL/GenBank/DDBJ databases">
        <authorList>
            <consortium name="Pathogen Informatics"/>
            <person name="Doyle S."/>
        </authorList>
    </citation>
    <scope>NUCLEOTIDE SEQUENCE [LARGE SCALE GENOMIC DNA]</scope>
    <source>
        <strain evidence="5 6">NCTC10738</strain>
    </source>
</reference>
<dbReference type="Proteomes" id="UP000254069">
    <property type="component" value="Unassembled WGS sequence"/>
</dbReference>
<dbReference type="InterPro" id="IPR037923">
    <property type="entry name" value="HTH-like"/>
</dbReference>
<dbReference type="InterPro" id="IPR009057">
    <property type="entry name" value="Homeodomain-like_sf"/>
</dbReference>
<organism evidence="5 6">
    <name type="scientific">Shewanella algae</name>
    <dbReference type="NCBI Taxonomy" id="38313"/>
    <lineage>
        <taxon>Bacteria</taxon>
        <taxon>Pseudomonadati</taxon>
        <taxon>Pseudomonadota</taxon>
        <taxon>Gammaproteobacteria</taxon>
        <taxon>Alteromonadales</taxon>
        <taxon>Shewanellaceae</taxon>
        <taxon>Shewanella</taxon>
    </lineage>
</organism>